<dbReference type="PANTHER" id="PTHR37938">
    <property type="entry name" value="BLL0215 PROTEIN"/>
    <property type="match status" value="1"/>
</dbReference>
<keyword evidence="3" id="KW-1185">Reference proteome</keyword>
<organism evidence="2 3">
    <name type="scientific">Paenibacillus plantiphilus</name>
    <dbReference type="NCBI Taxonomy" id="2905650"/>
    <lineage>
        <taxon>Bacteria</taxon>
        <taxon>Bacillati</taxon>
        <taxon>Bacillota</taxon>
        <taxon>Bacilli</taxon>
        <taxon>Bacillales</taxon>
        <taxon>Paenibacillaceae</taxon>
        <taxon>Paenibacillus</taxon>
    </lineage>
</organism>
<evidence type="ECO:0000259" key="1">
    <source>
        <dbReference type="Pfam" id="PF03703"/>
    </source>
</evidence>
<evidence type="ECO:0000313" key="3">
    <source>
        <dbReference type="Proteomes" id="UP000838686"/>
    </source>
</evidence>
<proteinExistence type="predicted"/>
<dbReference type="EMBL" id="CAKMMF010000032">
    <property type="protein sequence ID" value="CAH1219176.1"/>
    <property type="molecule type" value="Genomic_DNA"/>
</dbReference>
<evidence type="ECO:0000313" key="2">
    <source>
        <dbReference type="EMBL" id="CAH1219176.1"/>
    </source>
</evidence>
<dbReference type="Proteomes" id="UP000838686">
    <property type="component" value="Unassembled WGS sequence"/>
</dbReference>
<dbReference type="InterPro" id="IPR005182">
    <property type="entry name" value="YdbS-like_PH"/>
</dbReference>
<protein>
    <recommendedName>
        <fullName evidence="1">YdbS-like PH domain-containing protein</fullName>
    </recommendedName>
</protein>
<reference evidence="2" key="1">
    <citation type="submission" date="2022-01" db="EMBL/GenBank/DDBJ databases">
        <authorList>
            <person name="Criscuolo A."/>
        </authorList>
    </citation>
    <scope>NUCLEOTIDE SEQUENCE</scope>
    <source>
        <strain evidence="2">CIP111893</strain>
    </source>
</reference>
<name>A0ABN8GV65_9BACL</name>
<sequence>MENIIWEGKPFNFGFPSFTKYVITDTRIIVEKGLLTKKREEIRLYRVRDIATKRNLFERMLGIGDITVISTDTSQPEYILRNVRKSTEVADALGMAAENSRIKHRAVEVTEVNEG</sequence>
<dbReference type="RefSeq" id="WP_236344983.1">
    <property type="nucleotide sequence ID" value="NZ_CAKMMF010000032.1"/>
</dbReference>
<dbReference type="Pfam" id="PF03703">
    <property type="entry name" value="bPH_2"/>
    <property type="match status" value="1"/>
</dbReference>
<accession>A0ABN8GV65</accession>
<gene>
    <name evidence="2" type="ORF">PAECIP111893_04509</name>
</gene>
<feature type="domain" description="YdbS-like PH" evidence="1">
    <location>
        <begin position="18"/>
        <end position="92"/>
    </location>
</feature>
<dbReference type="PANTHER" id="PTHR37938:SF1">
    <property type="entry name" value="BLL0215 PROTEIN"/>
    <property type="match status" value="1"/>
</dbReference>
<comment type="caution">
    <text evidence="2">The sequence shown here is derived from an EMBL/GenBank/DDBJ whole genome shotgun (WGS) entry which is preliminary data.</text>
</comment>